<keyword evidence="1" id="KW-0167">Capsid protein</keyword>
<keyword evidence="1" id="KW-0946">Virion</keyword>
<keyword evidence="2" id="KW-1185">Reference proteome</keyword>
<protein>
    <submittedName>
        <fullName evidence="1">Spore coat protein CotF</fullName>
    </submittedName>
</protein>
<dbReference type="RefSeq" id="WP_206867539.1">
    <property type="nucleotide sequence ID" value="NZ_BMBA01000001.1"/>
</dbReference>
<comment type="caution">
    <text evidence="1">The sequence shown here is derived from an EMBL/GenBank/DDBJ whole genome shotgun (WGS) entry which is preliminary data.</text>
</comment>
<evidence type="ECO:0000313" key="2">
    <source>
        <dbReference type="Proteomes" id="UP000663802"/>
    </source>
</evidence>
<dbReference type="Proteomes" id="UP000663802">
    <property type="component" value="Unassembled WGS sequence"/>
</dbReference>
<gene>
    <name evidence="1" type="ORF">CSC2_00200</name>
</gene>
<accession>A0ABQ1E433</accession>
<proteinExistence type="predicted"/>
<sequence length="72" mass="8366">MKERFITPHESLQLHELLTLKNLCLTKAFTKSPLVEDNELKSLKKESVSAEQIQIGELRAYLEQSYVAKYNQ</sequence>
<evidence type="ECO:0000313" key="1">
    <source>
        <dbReference type="EMBL" id="GFZ29494.1"/>
    </source>
</evidence>
<name>A0ABQ1E433_9CLOT</name>
<organism evidence="1 2">
    <name type="scientific">Clostridium zeae</name>
    <dbReference type="NCBI Taxonomy" id="2759022"/>
    <lineage>
        <taxon>Bacteria</taxon>
        <taxon>Bacillati</taxon>
        <taxon>Bacillota</taxon>
        <taxon>Clostridia</taxon>
        <taxon>Eubacteriales</taxon>
        <taxon>Clostridiaceae</taxon>
        <taxon>Clostridium</taxon>
    </lineage>
</organism>
<dbReference type="EMBL" id="BMBA01000001">
    <property type="protein sequence ID" value="GFZ29494.1"/>
    <property type="molecule type" value="Genomic_DNA"/>
</dbReference>
<reference evidence="1 2" key="1">
    <citation type="journal article" date="2021" name="Int. J. Syst. Evol. Microbiol.">
        <title>Clostridium zeae sp. nov., isolated from corn silage.</title>
        <authorList>
            <person name="Kobayashi H."/>
            <person name="Tanizawa Y."/>
            <person name="Yagura M."/>
            <person name="Sakamoto M."/>
            <person name="Ohkuma M."/>
            <person name="Tohno M."/>
        </authorList>
    </citation>
    <scope>NUCLEOTIDE SEQUENCE [LARGE SCALE GENOMIC DNA]</scope>
    <source>
        <strain evidence="1 2">CSC2</strain>
    </source>
</reference>